<dbReference type="EMBL" id="MWDB01000002">
    <property type="protein sequence ID" value="OQB42512.1"/>
    <property type="molecule type" value="Genomic_DNA"/>
</dbReference>
<dbReference type="InterPro" id="IPR021301">
    <property type="entry name" value="DUF2779"/>
</dbReference>
<name>A0A1V5ZRA1_9BACT</name>
<evidence type="ECO:0000313" key="2">
    <source>
        <dbReference type="EMBL" id="OQB42512.1"/>
    </source>
</evidence>
<dbReference type="Pfam" id="PF11074">
    <property type="entry name" value="DUF2779"/>
    <property type="match status" value="1"/>
</dbReference>
<evidence type="ECO:0000259" key="1">
    <source>
        <dbReference type="Pfam" id="PF11074"/>
    </source>
</evidence>
<reference evidence="2" key="1">
    <citation type="submission" date="2017-02" db="EMBL/GenBank/DDBJ databases">
        <title>Delving into the versatile metabolic prowess of the omnipresent phylum Bacteroidetes.</title>
        <authorList>
            <person name="Nobu M.K."/>
            <person name="Mei R."/>
            <person name="Narihiro T."/>
            <person name="Kuroda K."/>
            <person name="Liu W.-T."/>
        </authorList>
    </citation>
    <scope>NUCLEOTIDE SEQUENCE</scope>
    <source>
        <strain evidence="2">ADurb.Bin160</strain>
    </source>
</reference>
<gene>
    <name evidence="2" type="ORF">BWY04_00212</name>
</gene>
<feature type="domain" description="DUF2779" evidence="1">
    <location>
        <begin position="2"/>
        <end position="38"/>
    </location>
</feature>
<organism evidence="2">
    <name type="scientific">candidate division CPR1 bacterium ADurb.Bin160</name>
    <dbReference type="NCBI Taxonomy" id="1852826"/>
    <lineage>
        <taxon>Bacteria</taxon>
        <taxon>candidate division CPR1</taxon>
    </lineage>
</organism>
<dbReference type="Proteomes" id="UP000485621">
    <property type="component" value="Unassembled WGS sequence"/>
</dbReference>
<comment type="caution">
    <text evidence="2">The sequence shown here is derived from an EMBL/GenBank/DDBJ whole genome shotgun (WGS) entry which is preliminary data.</text>
</comment>
<proteinExistence type="predicted"/>
<protein>
    <recommendedName>
        <fullName evidence="1">DUF2779 domain-containing protein</fullName>
    </recommendedName>
</protein>
<accession>A0A1V5ZRA1</accession>
<dbReference type="AlphaFoldDB" id="A0A1V5ZRA1"/>
<sequence>MYPEYKKFFEQINSNTFDLMDVFRNLDYFDPAFDGSCSIKKVLPVLSDISYDDMTVSNGSEASDYLYQLIQNKLPIQVSTQDLLDYCKQDTRAMVEIYNFLKRKVS</sequence>